<sequence>MSSISLAITVSLVGTLGAGLIPLFWRNIKGHRVGQIALAASTAGGAVAAMTFLASGSQTLAVFAPPTVPALQFQITALSAIFFLIVSAVACLCAIFAYRYVEMHKNVYDVPSLDFGVALFVFGMQAVLLSSTVVGFMLCWELMSLSSFVLVMADKEVASRKAALLYFVMAQLGAMAILAGFLLIASGNPLASFETLAANAGSLTPADAAFAFVLFFIGFGSKAGLVPLHTWLPEAHPQAPSHVSALMSSAMLKIAVYGFVLVTTAFLPPLATGFSLTVIAVGLVTAVFGILHAATEHDIKRAIAWHSIENLGLIFAMLGVSLFAAKNGLAVLADIGLAAAFFHAINHAIFKSGLFLSTGVIMSQMHTRNIEEMGGLAKRMPLFTIAVCALTLSGAALPPFGTFYDEWLFLQGLVGSLAGATPAVQAVLAATVSVTAFSGGLAIFAMTKLFALPCLGQPRSHEAAEMKEPPASMNGPILFFAAAGLLSGVFATAILRTIGFPQLLEAGD</sequence>
<feature type="transmembrane region" description="Helical" evidence="8">
    <location>
        <begin position="134"/>
        <end position="152"/>
    </location>
</feature>
<feature type="transmembrane region" description="Helical" evidence="8">
    <location>
        <begin position="303"/>
        <end position="325"/>
    </location>
</feature>
<dbReference type="GO" id="GO:0016491">
    <property type="term" value="F:oxidoreductase activity"/>
    <property type="evidence" value="ECO:0007669"/>
    <property type="project" value="UniProtKB-KW"/>
</dbReference>
<keyword evidence="2" id="KW-1003">Cell membrane</keyword>
<feature type="domain" description="NADH:quinone oxidoreductase/Mrp antiporter transmembrane" evidence="9">
    <location>
        <begin position="131"/>
        <end position="415"/>
    </location>
</feature>
<evidence type="ECO:0000256" key="3">
    <source>
        <dbReference type="ARBA" id="ARBA00022692"/>
    </source>
</evidence>
<feature type="transmembrane region" description="Helical" evidence="8">
    <location>
        <begin position="75"/>
        <end position="98"/>
    </location>
</feature>
<feature type="transmembrane region" description="Helical" evidence="8">
    <location>
        <begin position="244"/>
        <end position="267"/>
    </location>
</feature>
<evidence type="ECO:0000256" key="7">
    <source>
        <dbReference type="RuleBase" id="RU000320"/>
    </source>
</evidence>
<feature type="transmembrane region" description="Helical" evidence="8">
    <location>
        <begin position="337"/>
        <end position="361"/>
    </location>
</feature>
<feature type="transmembrane region" description="Helical" evidence="8">
    <location>
        <begin position="423"/>
        <end position="456"/>
    </location>
</feature>
<feature type="transmembrane region" description="Helical" evidence="8">
    <location>
        <begin position="6"/>
        <end position="25"/>
    </location>
</feature>
<organism evidence="10 11">
    <name type="scientific">Candidatus Uhrbacteria bacterium RIFCSPHIGHO2_02_FULL_60_10</name>
    <dbReference type="NCBI Taxonomy" id="1802392"/>
    <lineage>
        <taxon>Bacteria</taxon>
        <taxon>Candidatus Uhriibacteriota</taxon>
    </lineage>
</organism>
<dbReference type="Proteomes" id="UP000177088">
    <property type="component" value="Unassembled WGS sequence"/>
</dbReference>
<dbReference type="Pfam" id="PF00361">
    <property type="entry name" value="Proton_antipo_M"/>
    <property type="match status" value="1"/>
</dbReference>
<keyword evidence="4 8" id="KW-1133">Transmembrane helix</keyword>
<feature type="transmembrane region" description="Helical" evidence="8">
    <location>
        <begin position="477"/>
        <end position="498"/>
    </location>
</feature>
<feature type="transmembrane region" description="Helical" evidence="8">
    <location>
        <begin position="273"/>
        <end position="291"/>
    </location>
</feature>
<comment type="caution">
    <text evidence="10">The sequence shown here is derived from an EMBL/GenBank/DDBJ whole genome shotgun (WGS) entry which is preliminary data.</text>
</comment>
<proteinExistence type="predicted"/>
<dbReference type="InterPro" id="IPR052175">
    <property type="entry name" value="ComplexI-like_HydComp"/>
</dbReference>
<dbReference type="AlphaFoldDB" id="A0A1F7U4M0"/>
<dbReference type="EMBL" id="MGEA01000089">
    <property type="protein sequence ID" value="OGL72647.1"/>
    <property type="molecule type" value="Genomic_DNA"/>
</dbReference>
<feature type="non-terminal residue" evidence="10">
    <location>
        <position position="508"/>
    </location>
</feature>
<evidence type="ECO:0000256" key="2">
    <source>
        <dbReference type="ARBA" id="ARBA00022475"/>
    </source>
</evidence>
<dbReference type="GO" id="GO:0005886">
    <property type="term" value="C:plasma membrane"/>
    <property type="evidence" value="ECO:0007669"/>
    <property type="project" value="UniProtKB-SubCell"/>
</dbReference>
<keyword evidence="3 7" id="KW-0812">Transmembrane</keyword>
<dbReference type="InterPro" id="IPR001750">
    <property type="entry name" value="ND/Mrp_TM"/>
</dbReference>
<dbReference type="PANTHER" id="PTHR42682:SF3">
    <property type="entry name" value="FORMATE HYDROGENLYASE SUBUNIT 3-RELATED"/>
    <property type="match status" value="1"/>
</dbReference>
<comment type="subcellular location">
    <subcellularLocation>
        <location evidence="1">Cell membrane</location>
        <topology evidence="1">Multi-pass membrane protein</topology>
    </subcellularLocation>
    <subcellularLocation>
        <location evidence="7">Membrane</location>
        <topology evidence="7">Multi-pass membrane protein</topology>
    </subcellularLocation>
</comment>
<name>A0A1F7U4M0_9BACT</name>
<dbReference type="PANTHER" id="PTHR42682">
    <property type="entry name" value="HYDROGENASE-4 COMPONENT F"/>
    <property type="match status" value="1"/>
</dbReference>
<keyword evidence="5" id="KW-0560">Oxidoreductase</keyword>
<feature type="transmembrane region" description="Helical" evidence="8">
    <location>
        <begin position="382"/>
        <end position="403"/>
    </location>
</feature>
<reference evidence="10 11" key="1">
    <citation type="journal article" date="2016" name="Nat. Commun.">
        <title>Thousands of microbial genomes shed light on interconnected biogeochemical processes in an aquifer system.</title>
        <authorList>
            <person name="Anantharaman K."/>
            <person name="Brown C.T."/>
            <person name="Hug L.A."/>
            <person name="Sharon I."/>
            <person name="Castelle C.J."/>
            <person name="Probst A.J."/>
            <person name="Thomas B.C."/>
            <person name="Singh A."/>
            <person name="Wilkins M.J."/>
            <person name="Karaoz U."/>
            <person name="Brodie E.L."/>
            <person name="Williams K.H."/>
            <person name="Hubbard S.S."/>
            <person name="Banfield J.F."/>
        </authorList>
    </citation>
    <scope>NUCLEOTIDE SEQUENCE [LARGE SCALE GENOMIC DNA]</scope>
</reference>
<evidence type="ECO:0000256" key="5">
    <source>
        <dbReference type="ARBA" id="ARBA00023002"/>
    </source>
</evidence>
<evidence type="ECO:0000256" key="4">
    <source>
        <dbReference type="ARBA" id="ARBA00022989"/>
    </source>
</evidence>
<keyword evidence="6 8" id="KW-0472">Membrane</keyword>
<feature type="transmembrane region" description="Helical" evidence="8">
    <location>
        <begin position="208"/>
        <end position="232"/>
    </location>
</feature>
<accession>A0A1F7U4M0</accession>
<dbReference type="PRINTS" id="PR01434">
    <property type="entry name" value="NADHDHGNASE5"/>
</dbReference>
<evidence type="ECO:0000259" key="9">
    <source>
        <dbReference type="Pfam" id="PF00361"/>
    </source>
</evidence>
<evidence type="ECO:0000313" key="10">
    <source>
        <dbReference type="EMBL" id="OGL72647.1"/>
    </source>
</evidence>
<protein>
    <recommendedName>
        <fullName evidence="9">NADH:quinone oxidoreductase/Mrp antiporter transmembrane domain-containing protein</fullName>
    </recommendedName>
</protein>
<feature type="transmembrane region" description="Helical" evidence="8">
    <location>
        <begin position="164"/>
        <end position="188"/>
    </location>
</feature>
<gene>
    <name evidence="10" type="ORF">A3C96_03355</name>
</gene>
<feature type="transmembrane region" description="Helical" evidence="8">
    <location>
        <begin position="37"/>
        <end position="55"/>
    </location>
</feature>
<evidence type="ECO:0000313" key="11">
    <source>
        <dbReference type="Proteomes" id="UP000177088"/>
    </source>
</evidence>
<evidence type="ECO:0000256" key="6">
    <source>
        <dbReference type="ARBA" id="ARBA00023136"/>
    </source>
</evidence>
<feature type="transmembrane region" description="Helical" evidence="8">
    <location>
        <begin position="110"/>
        <end position="128"/>
    </location>
</feature>
<evidence type="ECO:0000256" key="8">
    <source>
        <dbReference type="SAM" id="Phobius"/>
    </source>
</evidence>
<evidence type="ECO:0000256" key="1">
    <source>
        <dbReference type="ARBA" id="ARBA00004651"/>
    </source>
</evidence>